<keyword evidence="1" id="KW-0808">Transferase</keyword>
<evidence type="ECO:0000313" key="18">
    <source>
        <dbReference type="Proteomes" id="UP000460718"/>
    </source>
</evidence>
<dbReference type="Proteomes" id="UP000488956">
    <property type="component" value="Unassembled WGS sequence"/>
</dbReference>
<dbReference type="EMBL" id="QXFX01002122">
    <property type="protein sequence ID" value="KAE9080478.1"/>
    <property type="molecule type" value="Genomic_DNA"/>
</dbReference>
<dbReference type="Proteomes" id="UP000441208">
    <property type="component" value="Unassembled WGS sequence"/>
</dbReference>
<dbReference type="Proteomes" id="UP000433483">
    <property type="component" value="Unassembled WGS sequence"/>
</dbReference>
<dbReference type="InterPro" id="IPR016181">
    <property type="entry name" value="Acyl_CoA_acyltransferase"/>
</dbReference>
<dbReference type="Gene3D" id="3.40.630.30">
    <property type="match status" value="1"/>
</dbReference>
<evidence type="ECO:0000313" key="7">
    <source>
        <dbReference type="EMBL" id="KAE9103627.1"/>
    </source>
</evidence>
<evidence type="ECO:0000313" key="8">
    <source>
        <dbReference type="EMBL" id="KAE9180246.1"/>
    </source>
</evidence>
<evidence type="ECO:0000313" key="12">
    <source>
        <dbReference type="Proteomes" id="UP000429523"/>
    </source>
</evidence>
<organism evidence="8 13">
    <name type="scientific">Phytophthora fragariae</name>
    <dbReference type="NCBI Taxonomy" id="53985"/>
    <lineage>
        <taxon>Eukaryota</taxon>
        <taxon>Sar</taxon>
        <taxon>Stramenopiles</taxon>
        <taxon>Oomycota</taxon>
        <taxon>Peronosporomycetes</taxon>
        <taxon>Peronosporales</taxon>
        <taxon>Peronosporaceae</taxon>
        <taxon>Phytophthora</taxon>
    </lineage>
</organism>
<dbReference type="AlphaFoldDB" id="A0A6A3W7I9"/>
<sequence length="176" mass="20029">MTKPIVCIRQFLDDDLPEIAEIFEYGMMLYAKDNSMSRHCWREYVRKSLTADLADNQGTYLTTGGNFWVATVKDNNGESKVAGMIALEPKGNGEGEVRRVSVHSGYQRMGIGRKLMTHLVDWATNHNFKRLTLSASYAERTPAVAFYTSFGFKSGESFTFMENPTHEAFWMFKTLP</sequence>
<dbReference type="EMBL" id="QXGF01000060">
    <property type="protein sequence ID" value="KAE8948106.1"/>
    <property type="molecule type" value="Genomic_DNA"/>
</dbReference>
<protein>
    <recommendedName>
        <fullName evidence="2">N-acetyltransferase domain-containing protein</fullName>
    </recommendedName>
</protein>
<dbReference type="EMBL" id="QXFW01000059">
    <property type="protein sequence ID" value="KAE9027505.1"/>
    <property type="molecule type" value="Genomic_DNA"/>
</dbReference>
<evidence type="ECO:0000313" key="14">
    <source>
        <dbReference type="Proteomes" id="UP000437068"/>
    </source>
</evidence>
<dbReference type="SUPFAM" id="SSF55729">
    <property type="entry name" value="Acyl-CoA N-acyltransferases (Nat)"/>
    <property type="match status" value="1"/>
</dbReference>
<evidence type="ECO:0000313" key="3">
    <source>
        <dbReference type="EMBL" id="KAE8948106.1"/>
    </source>
</evidence>
<dbReference type="PANTHER" id="PTHR13947:SF37">
    <property type="entry name" value="LD18367P"/>
    <property type="match status" value="1"/>
</dbReference>
<evidence type="ECO:0000313" key="9">
    <source>
        <dbReference type="EMBL" id="KAE9191225.1"/>
    </source>
</evidence>
<evidence type="ECO:0000313" key="13">
    <source>
        <dbReference type="Proteomes" id="UP000433483"/>
    </source>
</evidence>
<dbReference type="EMBL" id="QXGD01002255">
    <property type="protein sequence ID" value="KAE9191225.1"/>
    <property type="molecule type" value="Genomic_DNA"/>
</dbReference>
<dbReference type="EMBL" id="QXGE01000190">
    <property type="protein sequence ID" value="KAE9320838.1"/>
    <property type="molecule type" value="Genomic_DNA"/>
</dbReference>
<dbReference type="PROSITE" id="PS51186">
    <property type="entry name" value="GNAT"/>
    <property type="match status" value="1"/>
</dbReference>
<dbReference type="InterPro" id="IPR000182">
    <property type="entry name" value="GNAT_dom"/>
</dbReference>
<keyword evidence="13" id="KW-1185">Reference proteome</keyword>
<evidence type="ECO:0000313" key="6">
    <source>
        <dbReference type="EMBL" id="KAE9080478.1"/>
    </source>
</evidence>
<accession>A0A6A3W7I9</accession>
<proteinExistence type="predicted"/>
<evidence type="ECO:0000313" key="16">
    <source>
        <dbReference type="Proteomes" id="UP000440732"/>
    </source>
</evidence>
<dbReference type="OrthoDB" id="41532at2759"/>
<evidence type="ECO:0000259" key="2">
    <source>
        <dbReference type="PROSITE" id="PS51186"/>
    </source>
</evidence>
<evidence type="ECO:0000313" key="11">
    <source>
        <dbReference type="EMBL" id="KAE9320838.1"/>
    </source>
</evidence>
<evidence type="ECO:0000313" key="19">
    <source>
        <dbReference type="Proteomes" id="UP000486351"/>
    </source>
</evidence>
<evidence type="ECO:0000256" key="1">
    <source>
        <dbReference type="ARBA" id="ARBA00022679"/>
    </source>
</evidence>
<evidence type="ECO:0000313" key="4">
    <source>
        <dbReference type="EMBL" id="KAE9027505.1"/>
    </source>
</evidence>
<dbReference type="EMBL" id="QXGB01002215">
    <property type="protein sequence ID" value="KAE9180246.1"/>
    <property type="molecule type" value="Genomic_DNA"/>
</dbReference>
<gene>
    <name evidence="11" type="ORF">PF001_g5208</name>
    <name evidence="9" type="ORF">PF002_g24559</name>
    <name evidence="8" type="ORF">PF005_g23362</name>
    <name evidence="7" type="ORF">PF006_g22128</name>
    <name evidence="5" type="ORF">PF007_g23446</name>
    <name evidence="10" type="ORF">PF008_g22414</name>
    <name evidence="3" type="ORF">PF009_g2317</name>
    <name evidence="6" type="ORF">PF010_g22367</name>
    <name evidence="4" type="ORF">PF011_g2028</name>
</gene>
<evidence type="ECO:0000313" key="15">
    <source>
        <dbReference type="Proteomes" id="UP000440367"/>
    </source>
</evidence>
<evidence type="ECO:0000313" key="17">
    <source>
        <dbReference type="Proteomes" id="UP000441208"/>
    </source>
</evidence>
<dbReference type="PANTHER" id="PTHR13947">
    <property type="entry name" value="GNAT FAMILY N-ACETYLTRANSFERASE"/>
    <property type="match status" value="1"/>
</dbReference>
<feature type="domain" description="N-acetyltransferase" evidence="2">
    <location>
        <begin position="6"/>
        <end position="176"/>
    </location>
</feature>
<comment type="caution">
    <text evidence="8">The sequence shown here is derived from an EMBL/GenBank/DDBJ whole genome shotgun (WGS) entry which is preliminary data.</text>
</comment>
<dbReference type="CDD" id="cd04301">
    <property type="entry name" value="NAT_SF"/>
    <property type="match status" value="1"/>
</dbReference>
<dbReference type="Proteomes" id="UP000486351">
    <property type="component" value="Unassembled WGS sequence"/>
</dbReference>
<dbReference type="Proteomes" id="UP000440732">
    <property type="component" value="Unassembled WGS sequence"/>
</dbReference>
<dbReference type="Proteomes" id="UP000437068">
    <property type="component" value="Unassembled WGS sequence"/>
</dbReference>
<evidence type="ECO:0000313" key="10">
    <source>
        <dbReference type="EMBL" id="KAE9302723.1"/>
    </source>
</evidence>
<evidence type="ECO:0000313" key="20">
    <source>
        <dbReference type="Proteomes" id="UP000488956"/>
    </source>
</evidence>
<name>A0A6A3W7I9_9STRA</name>
<dbReference type="EMBL" id="QXGA01002115">
    <property type="protein sequence ID" value="KAE9103627.1"/>
    <property type="molecule type" value="Genomic_DNA"/>
</dbReference>
<dbReference type="GO" id="GO:0008080">
    <property type="term" value="F:N-acetyltransferase activity"/>
    <property type="evidence" value="ECO:0007669"/>
    <property type="project" value="InterPro"/>
</dbReference>
<dbReference type="Pfam" id="PF00583">
    <property type="entry name" value="Acetyltransf_1"/>
    <property type="match status" value="1"/>
</dbReference>
<dbReference type="EMBL" id="QXFY01002119">
    <property type="protein sequence ID" value="KAE9302723.1"/>
    <property type="molecule type" value="Genomic_DNA"/>
</dbReference>
<dbReference type="Proteomes" id="UP000460718">
    <property type="component" value="Unassembled WGS sequence"/>
</dbReference>
<dbReference type="EMBL" id="QXFZ01002215">
    <property type="protein sequence ID" value="KAE9079443.1"/>
    <property type="molecule type" value="Genomic_DNA"/>
</dbReference>
<evidence type="ECO:0000313" key="5">
    <source>
        <dbReference type="EMBL" id="KAE9079443.1"/>
    </source>
</evidence>
<dbReference type="InterPro" id="IPR050769">
    <property type="entry name" value="NAT_camello-type"/>
</dbReference>
<reference evidence="12 13" key="1">
    <citation type="submission" date="2018-08" db="EMBL/GenBank/DDBJ databases">
        <title>Genomic investigation of the strawberry pathogen Phytophthora fragariae indicates pathogenicity is determined by transcriptional variation in three key races.</title>
        <authorList>
            <person name="Adams T.M."/>
            <person name="Armitage A.D."/>
            <person name="Sobczyk M.K."/>
            <person name="Bates H.J."/>
            <person name="Dunwell J.M."/>
            <person name="Nellist C.F."/>
            <person name="Harrison R.J."/>
        </authorList>
    </citation>
    <scope>NUCLEOTIDE SEQUENCE [LARGE SCALE GENOMIC DNA]</scope>
    <source>
        <strain evidence="11 14">A4</strain>
        <strain evidence="9 15">BC-1</strain>
        <strain evidence="8 13">NOV-27</strain>
        <strain evidence="7 16">NOV-5</strain>
        <strain evidence="5 17">NOV-71</strain>
        <strain evidence="10 19">NOV-77</strain>
        <strain evidence="3 12">NOV-9</strain>
        <strain evidence="6 20">ONT-3</strain>
        <strain evidence="4 18">SCRP245</strain>
    </source>
</reference>
<dbReference type="Proteomes" id="UP000440367">
    <property type="component" value="Unassembled WGS sequence"/>
</dbReference>
<dbReference type="Proteomes" id="UP000429523">
    <property type="component" value="Unassembled WGS sequence"/>
</dbReference>